<evidence type="ECO:0000313" key="3">
    <source>
        <dbReference type="Proteomes" id="UP000324021"/>
    </source>
</evidence>
<proteinExistence type="predicted"/>
<name>A0A1G6UT66_9EURY</name>
<sequence length="101" mass="11639">MEANEWLFDFDIGLFTIRRARHDIGEVSSDGVETTLLTLKLEPYQVFYRTGSLSSQRRVDPAGVDVHLVIGVFAVFMDDVFVVECVVLIRQPYVKTRQYRP</sequence>
<evidence type="ECO:0000313" key="2">
    <source>
        <dbReference type="EMBL" id="SDD43906.1"/>
    </source>
</evidence>
<dbReference type="AlphaFoldDB" id="A0A1G6UT66"/>
<gene>
    <name evidence="2" type="ORF">SAMN05192552_102322</name>
</gene>
<protein>
    <submittedName>
        <fullName evidence="2">Uncharacterized protein</fullName>
    </submittedName>
</protein>
<dbReference type="Proteomes" id="UP000324021">
    <property type="component" value="Unassembled WGS sequence"/>
</dbReference>
<feature type="transmembrane region" description="Helical" evidence="1">
    <location>
        <begin position="66"/>
        <end position="89"/>
    </location>
</feature>
<evidence type="ECO:0000256" key="1">
    <source>
        <dbReference type="SAM" id="Phobius"/>
    </source>
</evidence>
<keyword evidence="1" id="KW-1133">Transmembrane helix</keyword>
<reference evidence="2 3" key="1">
    <citation type="submission" date="2016-10" db="EMBL/GenBank/DDBJ databases">
        <authorList>
            <person name="Varghese N."/>
            <person name="Submissions S."/>
        </authorList>
    </citation>
    <scope>NUCLEOTIDE SEQUENCE [LARGE SCALE GENOMIC DNA]</scope>
    <source>
        <strain evidence="2 3">CDM_1</strain>
    </source>
</reference>
<keyword evidence="1" id="KW-0812">Transmembrane</keyword>
<dbReference type="EMBL" id="FMZP01000023">
    <property type="protein sequence ID" value="SDD43906.1"/>
    <property type="molecule type" value="Genomic_DNA"/>
</dbReference>
<keyword evidence="1" id="KW-0472">Membrane</keyword>
<accession>A0A1G6UT66</accession>
<organism evidence="2 3">
    <name type="scientific">Natrinema hispanicum</name>
    <dbReference type="NCBI Taxonomy" id="392421"/>
    <lineage>
        <taxon>Archaea</taxon>
        <taxon>Methanobacteriati</taxon>
        <taxon>Methanobacteriota</taxon>
        <taxon>Stenosarchaea group</taxon>
        <taxon>Halobacteria</taxon>
        <taxon>Halobacteriales</taxon>
        <taxon>Natrialbaceae</taxon>
        <taxon>Natrinema</taxon>
    </lineage>
</organism>